<reference evidence="9" key="1">
    <citation type="journal article" date="2019" name="Int. J. Syst. Evol. Microbiol.">
        <title>The Global Catalogue of Microorganisms (GCM) 10K type strain sequencing project: providing services to taxonomists for standard genome sequencing and annotation.</title>
        <authorList>
            <consortium name="The Broad Institute Genomics Platform"/>
            <consortium name="The Broad Institute Genome Sequencing Center for Infectious Disease"/>
            <person name="Wu L."/>
            <person name="Ma J."/>
        </authorList>
    </citation>
    <scope>NUCLEOTIDE SEQUENCE [LARGE SCALE GENOMIC DNA]</scope>
    <source>
        <strain evidence="9">CCUG 37257</strain>
    </source>
</reference>
<evidence type="ECO:0000313" key="9">
    <source>
        <dbReference type="Proteomes" id="UP001595988"/>
    </source>
</evidence>
<gene>
    <name evidence="8" type="ORF">ACFO3P_13810</name>
</gene>
<dbReference type="SUPFAM" id="SSF51735">
    <property type="entry name" value="NAD(P)-binding Rossmann-fold domains"/>
    <property type="match status" value="1"/>
</dbReference>
<evidence type="ECO:0000256" key="5">
    <source>
        <dbReference type="ARBA" id="ARBA00023244"/>
    </source>
</evidence>
<evidence type="ECO:0000256" key="4">
    <source>
        <dbReference type="ARBA" id="ARBA00023027"/>
    </source>
</evidence>
<dbReference type="Gene3D" id="3.40.50.720">
    <property type="entry name" value="NAD(P)-binding Rossmann-like Domain"/>
    <property type="match status" value="1"/>
</dbReference>
<organism evidence="8 9">
    <name type="scientific">Oceanobacillus aidingensis</name>
    <dbReference type="NCBI Taxonomy" id="645964"/>
    <lineage>
        <taxon>Bacteria</taxon>
        <taxon>Bacillati</taxon>
        <taxon>Bacillota</taxon>
        <taxon>Bacilli</taxon>
        <taxon>Bacillales</taxon>
        <taxon>Bacillaceae</taxon>
        <taxon>Oceanobacillus</taxon>
    </lineage>
</organism>
<evidence type="ECO:0000256" key="2">
    <source>
        <dbReference type="ARBA" id="ARBA00012400"/>
    </source>
</evidence>
<comment type="caution">
    <text evidence="8">The sequence shown here is derived from an EMBL/GenBank/DDBJ whole genome shotgun (WGS) entry which is preliminary data.</text>
</comment>
<evidence type="ECO:0000256" key="6">
    <source>
        <dbReference type="ARBA" id="ARBA00047561"/>
    </source>
</evidence>
<dbReference type="EMBL" id="JBHSFT010000020">
    <property type="protein sequence ID" value="MFC4663255.1"/>
    <property type="molecule type" value="Genomic_DNA"/>
</dbReference>
<evidence type="ECO:0000313" key="8">
    <source>
        <dbReference type="EMBL" id="MFC4663255.1"/>
    </source>
</evidence>
<evidence type="ECO:0000256" key="3">
    <source>
        <dbReference type="ARBA" id="ARBA00023002"/>
    </source>
</evidence>
<accession>A0ABV9JZK3</accession>
<dbReference type="InterPro" id="IPR006367">
    <property type="entry name" value="Sirohaem_synthase_N"/>
</dbReference>
<dbReference type="EC" id="1.3.1.76" evidence="2"/>
<keyword evidence="9" id="KW-1185">Reference proteome</keyword>
<dbReference type="PANTHER" id="PTHR35330">
    <property type="entry name" value="SIROHEME BIOSYNTHESIS PROTEIN MET8"/>
    <property type="match status" value="1"/>
</dbReference>
<dbReference type="NCBIfam" id="TIGR01470">
    <property type="entry name" value="cysG_Nterm"/>
    <property type="match status" value="1"/>
</dbReference>
<comment type="catalytic activity">
    <reaction evidence="6">
        <text>precorrin-2 + NAD(+) = sirohydrochlorin + NADH + 2 H(+)</text>
        <dbReference type="Rhea" id="RHEA:15613"/>
        <dbReference type="ChEBI" id="CHEBI:15378"/>
        <dbReference type="ChEBI" id="CHEBI:57540"/>
        <dbReference type="ChEBI" id="CHEBI:57945"/>
        <dbReference type="ChEBI" id="CHEBI:58351"/>
        <dbReference type="ChEBI" id="CHEBI:58827"/>
        <dbReference type="EC" id="1.3.1.76"/>
    </reaction>
</comment>
<comment type="pathway">
    <text evidence="1">Porphyrin-containing compound metabolism; siroheme biosynthesis; sirohydrochlorin from precorrin-2: step 1/1.</text>
</comment>
<keyword evidence="5" id="KW-0627">Porphyrin biosynthesis</keyword>
<protein>
    <recommendedName>
        <fullName evidence="2">precorrin-2 dehydrogenase</fullName>
        <ecNumber evidence="2">1.3.1.76</ecNumber>
    </recommendedName>
</protein>
<dbReference type="InterPro" id="IPR036291">
    <property type="entry name" value="NAD(P)-bd_dom_sf"/>
</dbReference>
<dbReference type="PANTHER" id="PTHR35330:SF1">
    <property type="entry name" value="SIROHEME BIOSYNTHESIS PROTEIN MET8"/>
    <property type="match status" value="1"/>
</dbReference>
<keyword evidence="3" id="KW-0560">Oxidoreductase</keyword>
<name>A0ABV9JZK3_9BACI</name>
<sequence length="162" mass="18231">MEKMYPVMMNLDRKRVAIIGGGETALRKAKELAGTGAKITVISPGIREELFKMHDVVWKQKKFEAQDIKNAHLIFAATDNQAVNAYVCRCAADNQWVHDTSQNELSNFIALAGLSQEKLTVALSTSDAGLVLTKELKEKLEKQDRSRTENAIEWDAKRRNKK</sequence>
<evidence type="ECO:0000256" key="7">
    <source>
        <dbReference type="SAM" id="MobiDB-lite"/>
    </source>
</evidence>
<keyword evidence="4" id="KW-0520">NAD</keyword>
<evidence type="ECO:0000256" key="1">
    <source>
        <dbReference type="ARBA" id="ARBA00005010"/>
    </source>
</evidence>
<feature type="region of interest" description="Disordered" evidence="7">
    <location>
        <begin position="143"/>
        <end position="162"/>
    </location>
</feature>
<dbReference type="Pfam" id="PF13241">
    <property type="entry name" value="NAD_binding_7"/>
    <property type="match status" value="1"/>
</dbReference>
<proteinExistence type="predicted"/>
<dbReference type="InterPro" id="IPR028161">
    <property type="entry name" value="Met8-like"/>
</dbReference>
<dbReference type="RefSeq" id="WP_084612863.1">
    <property type="nucleotide sequence ID" value="NZ_JBHSFT010000020.1"/>
</dbReference>
<dbReference type="Proteomes" id="UP001595988">
    <property type="component" value="Unassembled WGS sequence"/>
</dbReference>